<dbReference type="AlphaFoldDB" id="A0A1I2YCN9"/>
<accession>A0A1I2YCN9</accession>
<proteinExistence type="predicted"/>
<dbReference type="RefSeq" id="WP_092474248.1">
    <property type="nucleotide sequence ID" value="NZ_FOOX01000020.1"/>
</dbReference>
<gene>
    <name evidence="1" type="ORF">SAMN05660649_04314</name>
</gene>
<dbReference type="EMBL" id="FOOX01000020">
    <property type="protein sequence ID" value="SFH22121.1"/>
    <property type="molecule type" value="Genomic_DNA"/>
</dbReference>
<dbReference type="STRING" id="341036.SAMN05660649_04314"/>
<evidence type="ECO:0000313" key="2">
    <source>
        <dbReference type="Proteomes" id="UP000199337"/>
    </source>
</evidence>
<dbReference type="OrthoDB" id="9855367at2"/>
<evidence type="ECO:0000313" key="1">
    <source>
        <dbReference type="EMBL" id="SFH22121.1"/>
    </source>
</evidence>
<protein>
    <submittedName>
        <fullName evidence="1">Uncharacterized protein</fullName>
    </submittedName>
</protein>
<sequence length="68" mass="7767">MEPKKDRHAKICPVLTAYLKDNTAGLMPIDQPCKQSRCRWWIGDDCAVPWAGRLARAIIMKQINKSID</sequence>
<keyword evidence="2" id="KW-1185">Reference proteome</keyword>
<organism evidence="1 2">
    <name type="scientific">Desulfotruncus arcticus DSM 17038</name>
    <dbReference type="NCBI Taxonomy" id="1121424"/>
    <lineage>
        <taxon>Bacteria</taxon>
        <taxon>Bacillati</taxon>
        <taxon>Bacillota</taxon>
        <taxon>Clostridia</taxon>
        <taxon>Eubacteriales</taxon>
        <taxon>Desulfallaceae</taxon>
        <taxon>Desulfotruncus</taxon>
    </lineage>
</organism>
<dbReference type="Proteomes" id="UP000199337">
    <property type="component" value="Unassembled WGS sequence"/>
</dbReference>
<reference evidence="2" key="1">
    <citation type="submission" date="2016-10" db="EMBL/GenBank/DDBJ databases">
        <authorList>
            <person name="Varghese N."/>
            <person name="Submissions S."/>
        </authorList>
    </citation>
    <scope>NUCLEOTIDE SEQUENCE [LARGE SCALE GENOMIC DNA]</scope>
    <source>
        <strain evidence="2">DSM 17038</strain>
    </source>
</reference>
<name>A0A1I2YCN9_9FIRM</name>